<evidence type="ECO:0000256" key="1">
    <source>
        <dbReference type="SAM" id="MobiDB-lite"/>
    </source>
</evidence>
<reference evidence="2" key="1">
    <citation type="journal article" date="2022" name="bioRxiv">
        <title>Sequencing and chromosome-scale assembly of the giantPleurodeles waltlgenome.</title>
        <authorList>
            <person name="Brown T."/>
            <person name="Elewa A."/>
            <person name="Iarovenko S."/>
            <person name="Subramanian E."/>
            <person name="Araus A.J."/>
            <person name="Petzold A."/>
            <person name="Susuki M."/>
            <person name="Suzuki K.-i.T."/>
            <person name="Hayashi T."/>
            <person name="Toyoda A."/>
            <person name="Oliveira C."/>
            <person name="Osipova E."/>
            <person name="Leigh N.D."/>
            <person name="Simon A."/>
            <person name="Yun M.H."/>
        </authorList>
    </citation>
    <scope>NUCLEOTIDE SEQUENCE</scope>
    <source>
        <strain evidence="2">20211129_DDA</strain>
        <tissue evidence="2">Liver</tissue>
    </source>
</reference>
<organism evidence="2 3">
    <name type="scientific">Pleurodeles waltl</name>
    <name type="common">Iberian ribbed newt</name>
    <dbReference type="NCBI Taxonomy" id="8319"/>
    <lineage>
        <taxon>Eukaryota</taxon>
        <taxon>Metazoa</taxon>
        <taxon>Chordata</taxon>
        <taxon>Craniata</taxon>
        <taxon>Vertebrata</taxon>
        <taxon>Euteleostomi</taxon>
        <taxon>Amphibia</taxon>
        <taxon>Batrachia</taxon>
        <taxon>Caudata</taxon>
        <taxon>Salamandroidea</taxon>
        <taxon>Salamandridae</taxon>
        <taxon>Pleurodelinae</taxon>
        <taxon>Pleurodeles</taxon>
    </lineage>
</organism>
<evidence type="ECO:0000313" key="2">
    <source>
        <dbReference type="EMBL" id="KAJ1191225.1"/>
    </source>
</evidence>
<comment type="caution">
    <text evidence="2">The sequence shown here is derived from an EMBL/GenBank/DDBJ whole genome shotgun (WGS) entry which is preliminary data.</text>
</comment>
<keyword evidence="3" id="KW-1185">Reference proteome</keyword>
<dbReference type="AlphaFoldDB" id="A0AAV7UQA3"/>
<dbReference type="EMBL" id="JANPWB010000004">
    <property type="protein sequence ID" value="KAJ1191225.1"/>
    <property type="molecule type" value="Genomic_DNA"/>
</dbReference>
<sequence>MGEQRAAVRHSSPGLESGYLKAGFCARSAIAATWRPEEETPYAGLAWPVHRGVQRGSRAASRSVGAERSPPIPCGTCGTCIPGSGAEESKKNSCNAGKTNPTRDALRPWLGGPVRRGVA</sequence>
<accession>A0AAV7UQA3</accession>
<feature type="compositionally biased region" description="Polar residues" evidence="1">
    <location>
        <begin position="92"/>
        <end position="102"/>
    </location>
</feature>
<proteinExistence type="predicted"/>
<gene>
    <name evidence="2" type="ORF">NDU88_000541</name>
</gene>
<protein>
    <submittedName>
        <fullName evidence="2">Uncharacterized protein</fullName>
    </submittedName>
</protein>
<feature type="region of interest" description="Disordered" evidence="1">
    <location>
        <begin position="85"/>
        <end position="119"/>
    </location>
</feature>
<evidence type="ECO:0000313" key="3">
    <source>
        <dbReference type="Proteomes" id="UP001066276"/>
    </source>
</evidence>
<name>A0AAV7UQA3_PLEWA</name>
<dbReference type="Proteomes" id="UP001066276">
    <property type="component" value="Chromosome 2_2"/>
</dbReference>